<feature type="domain" description="PAC" evidence="5">
    <location>
        <begin position="203"/>
        <end position="255"/>
    </location>
</feature>
<dbReference type="AlphaFoldDB" id="A0A1V2ZYV5"/>
<dbReference type="Gene3D" id="3.30.70.270">
    <property type="match status" value="1"/>
</dbReference>
<dbReference type="Proteomes" id="UP000189177">
    <property type="component" value="Unassembled WGS sequence"/>
</dbReference>
<dbReference type="PROSITE" id="PS50110">
    <property type="entry name" value="RESPONSE_REGULATORY"/>
    <property type="match status" value="1"/>
</dbReference>
<dbReference type="SMART" id="SM00086">
    <property type="entry name" value="PAC"/>
    <property type="match status" value="1"/>
</dbReference>
<dbReference type="Gene3D" id="3.30.450.20">
    <property type="entry name" value="PAS domain"/>
    <property type="match status" value="1"/>
</dbReference>
<dbReference type="InterPro" id="IPR011006">
    <property type="entry name" value="CheY-like_superfamily"/>
</dbReference>
<dbReference type="NCBIfam" id="TIGR00229">
    <property type="entry name" value="sensory_box"/>
    <property type="match status" value="1"/>
</dbReference>
<dbReference type="SMART" id="SM00448">
    <property type="entry name" value="REC"/>
    <property type="match status" value="1"/>
</dbReference>
<dbReference type="Gene3D" id="3.40.50.2300">
    <property type="match status" value="1"/>
</dbReference>
<feature type="domain" description="Response regulatory" evidence="3">
    <location>
        <begin position="5"/>
        <end position="122"/>
    </location>
</feature>
<proteinExistence type="predicted"/>
<protein>
    <submittedName>
        <fullName evidence="7">REC domain-containing diguanylate cyclase</fullName>
    </submittedName>
</protein>
<dbReference type="SUPFAM" id="SSF55785">
    <property type="entry name" value="PYP-like sensor domain (PAS domain)"/>
    <property type="match status" value="1"/>
</dbReference>
<gene>
    <name evidence="7" type="ORF">B1A74_08105</name>
</gene>
<dbReference type="STRING" id="252474.B1A74_08105"/>
<feature type="domain" description="PAS" evidence="4">
    <location>
        <begin position="128"/>
        <end position="176"/>
    </location>
</feature>
<feature type="domain" description="GGDEF" evidence="6">
    <location>
        <begin position="287"/>
        <end position="416"/>
    </location>
</feature>
<dbReference type="SUPFAM" id="SSF55073">
    <property type="entry name" value="Nucleotide cyclase"/>
    <property type="match status" value="1"/>
</dbReference>
<organism evidence="7 8">
    <name type="scientific">Thioalkalivibrio halophilus</name>
    <dbReference type="NCBI Taxonomy" id="252474"/>
    <lineage>
        <taxon>Bacteria</taxon>
        <taxon>Pseudomonadati</taxon>
        <taxon>Pseudomonadota</taxon>
        <taxon>Gammaproteobacteria</taxon>
        <taxon>Chromatiales</taxon>
        <taxon>Ectothiorhodospiraceae</taxon>
        <taxon>Thioalkalivibrio</taxon>
    </lineage>
</organism>
<evidence type="ECO:0000313" key="8">
    <source>
        <dbReference type="Proteomes" id="UP000189177"/>
    </source>
</evidence>
<sequence>MSEYRLLLIEDNPADAELVEDLLDDCAERGYVVERAGRLREALGLLEERPFDIALLDLGLPDSQGLDTLRLLVESAGGIPVVVMTGHQDRGTGTGAIRLGAQDFLPKEELHPALLARALHYAMERYRSQREVRLMATAFDSAQAIVVTDPQGRILRANHAFTRITGYAEDEVLGKNPRVLQSGRQDLEFYHRLWTELLENDHWEGEIWNRRRDGSVYPQWESISAVRNEAGQLEYFVAVFHDISEQKRLEAELEHEATTDRLTGLYNRQRFDAELDRALARTERYASEAGAILFDIDHFKRLNDTHGHDIGDRVLVELSRRVAHSLRRADFLARWGGEEFVVLLPETDAEGARYMAERLRREIAATPFEDAGPVTISLGVTILHRDDDPDTLLKRLDNALYDAKHAGRNCTAYHHRAPGEDADAEAPPLSLLQ</sequence>
<dbReference type="Pfam" id="PF13426">
    <property type="entry name" value="PAS_9"/>
    <property type="match status" value="1"/>
</dbReference>
<keyword evidence="8" id="KW-1185">Reference proteome</keyword>
<evidence type="ECO:0000259" key="3">
    <source>
        <dbReference type="PROSITE" id="PS50110"/>
    </source>
</evidence>
<dbReference type="SMART" id="SM00267">
    <property type="entry name" value="GGDEF"/>
    <property type="match status" value="1"/>
</dbReference>
<feature type="modified residue" description="4-aspartylphosphate" evidence="2">
    <location>
        <position position="57"/>
    </location>
</feature>
<evidence type="ECO:0000259" key="6">
    <source>
        <dbReference type="PROSITE" id="PS50887"/>
    </source>
</evidence>
<comment type="caution">
    <text evidence="7">The sequence shown here is derived from an EMBL/GenBank/DDBJ whole genome shotgun (WGS) entry which is preliminary data.</text>
</comment>
<dbReference type="GO" id="GO:0003824">
    <property type="term" value="F:catalytic activity"/>
    <property type="evidence" value="ECO:0007669"/>
    <property type="project" value="UniProtKB-ARBA"/>
</dbReference>
<comment type="cofactor">
    <cofactor evidence="1">
        <name>Mg(2+)</name>
        <dbReference type="ChEBI" id="CHEBI:18420"/>
    </cofactor>
</comment>
<dbReference type="InterPro" id="IPR000160">
    <property type="entry name" value="GGDEF_dom"/>
</dbReference>
<dbReference type="FunFam" id="3.30.70.270:FF:000001">
    <property type="entry name" value="Diguanylate cyclase domain protein"/>
    <property type="match status" value="1"/>
</dbReference>
<dbReference type="PROSITE" id="PS50887">
    <property type="entry name" value="GGDEF"/>
    <property type="match status" value="1"/>
</dbReference>
<dbReference type="PANTHER" id="PTHR46663">
    <property type="entry name" value="DIGUANYLATE CYCLASE DGCT-RELATED"/>
    <property type="match status" value="1"/>
</dbReference>
<dbReference type="Pfam" id="PF00990">
    <property type="entry name" value="GGDEF"/>
    <property type="match status" value="1"/>
</dbReference>
<dbReference type="PROSITE" id="PS50113">
    <property type="entry name" value="PAC"/>
    <property type="match status" value="1"/>
</dbReference>
<dbReference type="PROSITE" id="PS50112">
    <property type="entry name" value="PAS"/>
    <property type="match status" value="1"/>
</dbReference>
<evidence type="ECO:0000259" key="4">
    <source>
        <dbReference type="PROSITE" id="PS50112"/>
    </source>
</evidence>
<dbReference type="SMART" id="SM00091">
    <property type="entry name" value="PAS"/>
    <property type="match status" value="1"/>
</dbReference>
<dbReference type="InterPro" id="IPR029787">
    <property type="entry name" value="Nucleotide_cyclase"/>
</dbReference>
<dbReference type="InterPro" id="IPR000014">
    <property type="entry name" value="PAS"/>
</dbReference>
<dbReference type="CDD" id="cd00156">
    <property type="entry name" value="REC"/>
    <property type="match status" value="1"/>
</dbReference>
<evidence type="ECO:0000256" key="2">
    <source>
        <dbReference type="PROSITE-ProRule" id="PRU00169"/>
    </source>
</evidence>
<evidence type="ECO:0000259" key="5">
    <source>
        <dbReference type="PROSITE" id="PS50113"/>
    </source>
</evidence>
<accession>A0A1V2ZYV5</accession>
<evidence type="ECO:0000313" key="7">
    <source>
        <dbReference type="EMBL" id="OOC10013.1"/>
    </source>
</evidence>
<dbReference type="GO" id="GO:0000160">
    <property type="term" value="P:phosphorelay signal transduction system"/>
    <property type="evidence" value="ECO:0007669"/>
    <property type="project" value="InterPro"/>
</dbReference>
<dbReference type="SUPFAM" id="SSF52172">
    <property type="entry name" value="CheY-like"/>
    <property type="match status" value="1"/>
</dbReference>
<dbReference type="InterPro" id="IPR001610">
    <property type="entry name" value="PAC"/>
</dbReference>
<keyword evidence="2" id="KW-0597">Phosphoprotein</keyword>
<dbReference type="OrthoDB" id="9812260at2"/>
<dbReference type="InterPro" id="IPR043128">
    <property type="entry name" value="Rev_trsase/Diguanyl_cyclase"/>
</dbReference>
<dbReference type="EMBL" id="MUZR01000027">
    <property type="protein sequence ID" value="OOC10013.1"/>
    <property type="molecule type" value="Genomic_DNA"/>
</dbReference>
<dbReference type="InterPro" id="IPR035965">
    <property type="entry name" value="PAS-like_dom_sf"/>
</dbReference>
<reference evidence="7 8" key="1">
    <citation type="submission" date="2017-02" db="EMBL/GenBank/DDBJ databases">
        <title>Genomic diversity within the haloalkaliphilic genus Thioalkalivibrio.</title>
        <authorList>
            <person name="Ahn A.-C."/>
            <person name="Meier-Kolthoff J."/>
            <person name="Overmars L."/>
            <person name="Richter M."/>
            <person name="Woyke T."/>
            <person name="Sorokin D.Y."/>
            <person name="Muyzer G."/>
        </authorList>
    </citation>
    <scope>NUCLEOTIDE SEQUENCE [LARGE SCALE GENOMIC DNA]</scope>
    <source>
        <strain evidence="7 8">HL17</strain>
    </source>
</reference>
<evidence type="ECO:0000256" key="1">
    <source>
        <dbReference type="ARBA" id="ARBA00001946"/>
    </source>
</evidence>
<name>A0A1V2ZYV5_9GAMM</name>
<dbReference type="CDD" id="cd01949">
    <property type="entry name" value="GGDEF"/>
    <property type="match status" value="1"/>
</dbReference>
<dbReference type="InterPro" id="IPR052163">
    <property type="entry name" value="DGC-Regulatory_Protein"/>
</dbReference>
<dbReference type="CDD" id="cd00130">
    <property type="entry name" value="PAS"/>
    <property type="match status" value="1"/>
</dbReference>
<dbReference type="NCBIfam" id="TIGR00254">
    <property type="entry name" value="GGDEF"/>
    <property type="match status" value="1"/>
</dbReference>
<dbReference type="Pfam" id="PF00072">
    <property type="entry name" value="Response_reg"/>
    <property type="match status" value="1"/>
</dbReference>
<dbReference type="InterPro" id="IPR000700">
    <property type="entry name" value="PAS-assoc_C"/>
</dbReference>
<dbReference type="InterPro" id="IPR001789">
    <property type="entry name" value="Sig_transdc_resp-reg_receiver"/>
</dbReference>
<dbReference type="PANTHER" id="PTHR46663:SF3">
    <property type="entry name" value="SLL0267 PROTEIN"/>
    <property type="match status" value="1"/>
</dbReference>
<dbReference type="RefSeq" id="WP_024329629.1">
    <property type="nucleotide sequence ID" value="NZ_MUZR01000027.1"/>
</dbReference>